<dbReference type="AlphaFoldDB" id="J3MWR0"/>
<organism evidence="1">
    <name type="scientific">Oryza brachyantha</name>
    <name type="common">malo sina</name>
    <dbReference type="NCBI Taxonomy" id="4533"/>
    <lineage>
        <taxon>Eukaryota</taxon>
        <taxon>Viridiplantae</taxon>
        <taxon>Streptophyta</taxon>
        <taxon>Embryophyta</taxon>
        <taxon>Tracheophyta</taxon>
        <taxon>Spermatophyta</taxon>
        <taxon>Magnoliopsida</taxon>
        <taxon>Liliopsida</taxon>
        <taxon>Poales</taxon>
        <taxon>Poaceae</taxon>
        <taxon>BOP clade</taxon>
        <taxon>Oryzoideae</taxon>
        <taxon>Oryzeae</taxon>
        <taxon>Oryzinae</taxon>
        <taxon>Oryza</taxon>
    </lineage>
</organism>
<reference evidence="1" key="2">
    <citation type="submission" date="2013-04" db="UniProtKB">
        <authorList>
            <consortium name="EnsemblPlants"/>
        </authorList>
    </citation>
    <scope>IDENTIFICATION</scope>
</reference>
<protein>
    <submittedName>
        <fullName evidence="1">Uncharacterized protein</fullName>
    </submittedName>
</protein>
<keyword evidence="2" id="KW-1185">Reference proteome</keyword>
<proteinExistence type="predicted"/>
<evidence type="ECO:0000313" key="2">
    <source>
        <dbReference type="Proteomes" id="UP000006038"/>
    </source>
</evidence>
<accession>J3MWR0</accession>
<evidence type="ECO:0000313" key="1">
    <source>
        <dbReference type="EnsemblPlants" id="OB09G14390.1"/>
    </source>
</evidence>
<dbReference type="EnsemblPlants" id="OB09G14390.1">
    <property type="protein sequence ID" value="OB09G14390.1"/>
    <property type="gene ID" value="OB09G14390"/>
</dbReference>
<sequence>MANTPSLGVYQSVLPTPHGVDGQCKYYLSKFRIETTLQVLTPSKRRFSSRSLPKFLVRQSKSKYQSLSQKVLVQNGGVKVYLPLRMPMERDLQGVLIALVNNKNGKKSPTTVVLTAD</sequence>
<dbReference type="Proteomes" id="UP000006038">
    <property type="component" value="Chromosome 9"/>
</dbReference>
<dbReference type="Gramene" id="OB09G14390.1">
    <property type="protein sequence ID" value="OB09G14390.1"/>
    <property type="gene ID" value="OB09G14390"/>
</dbReference>
<reference evidence="1" key="1">
    <citation type="journal article" date="2013" name="Nat. Commun.">
        <title>Whole-genome sequencing of Oryza brachyantha reveals mechanisms underlying Oryza genome evolution.</title>
        <authorList>
            <person name="Chen J."/>
            <person name="Huang Q."/>
            <person name="Gao D."/>
            <person name="Wang J."/>
            <person name="Lang Y."/>
            <person name="Liu T."/>
            <person name="Li B."/>
            <person name="Bai Z."/>
            <person name="Luis Goicoechea J."/>
            <person name="Liang C."/>
            <person name="Chen C."/>
            <person name="Zhang W."/>
            <person name="Sun S."/>
            <person name="Liao Y."/>
            <person name="Zhang X."/>
            <person name="Yang L."/>
            <person name="Song C."/>
            <person name="Wang M."/>
            <person name="Shi J."/>
            <person name="Liu G."/>
            <person name="Liu J."/>
            <person name="Zhou H."/>
            <person name="Zhou W."/>
            <person name="Yu Q."/>
            <person name="An N."/>
            <person name="Chen Y."/>
            <person name="Cai Q."/>
            <person name="Wang B."/>
            <person name="Liu B."/>
            <person name="Min J."/>
            <person name="Huang Y."/>
            <person name="Wu H."/>
            <person name="Li Z."/>
            <person name="Zhang Y."/>
            <person name="Yin Y."/>
            <person name="Song W."/>
            <person name="Jiang J."/>
            <person name="Jackson S.A."/>
            <person name="Wing R.A."/>
            <person name="Wang J."/>
            <person name="Chen M."/>
        </authorList>
    </citation>
    <scope>NUCLEOTIDE SEQUENCE [LARGE SCALE GENOMIC DNA]</scope>
    <source>
        <strain evidence="1">cv. IRGC 101232</strain>
    </source>
</reference>
<dbReference type="HOGENOM" id="CLU_2088572_0_0_1"/>
<name>J3MWR0_ORYBR</name>